<evidence type="ECO:0000313" key="1">
    <source>
        <dbReference type="EMBL" id="JAD22117.1"/>
    </source>
</evidence>
<sequence length="75" mass="8347">MRRRLGASCRARAPPSLQLRAELTIQLHNKLGLITAVLTDSQQPASSIFSVEPTCLPRQVLFCRSGSRRRTCTHS</sequence>
<protein>
    <submittedName>
        <fullName evidence="1">Uncharacterized protein</fullName>
    </submittedName>
</protein>
<name>A0A0A8YHN1_ARUDO</name>
<reference evidence="1" key="1">
    <citation type="submission" date="2014-09" db="EMBL/GenBank/DDBJ databases">
        <authorList>
            <person name="Magalhaes I.L.F."/>
            <person name="Oliveira U."/>
            <person name="Santos F.R."/>
            <person name="Vidigal T.H.D.A."/>
            <person name="Brescovit A.D."/>
            <person name="Santos A.J."/>
        </authorList>
    </citation>
    <scope>NUCLEOTIDE SEQUENCE</scope>
    <source>
        <tissue evidence="1">Shoot tissue taken approximately 20 cm above the soil surface</tissue>
    </source>
</reference>
<organism evidence="1">
    <name type="scientific">Arundo donax</name>
    <name type="common">Giant reed</name>
    <name type="synonym">Donax arundinaceus</name>
    <dbReference type="NCBI Taxonomy" id="35708"/>
    <lineage>
        <taxon>Eukaryota</taxon>
        <taxon>Viridiplantae</taxon>
        <taxon>Streptophyta</taxon>
        <taxon>Embryophyta</taxon>
        <taxon>Tracheophyta</taxon>
        <taxon>Spermatophyta</taxon>
        <taxon>Magnoliopsida</taxon>
        <taxon>Liliopsida</taxon>
        <taxon>Poales</taxon>
        <taxon>Poaceae</taxon>
        <taxon>PACMAD clade</taxon>
        <taxon>Arundinoideae</taxon>
        <taxon>Arundineae</taxon>
        <taxon>Arundo</taxon>
    </lineage>
</organism>
<accession>A0A0A8YHN1</accession>
<dbReference type="EMBL" id="GBRH01275778">
    <property type="protein sequence ID" value="JAD22117.1"/>
    <property type="molecule type" value="Transcribed_RNA"/>
</dbReference>
<proteinExistence type="predicted"/>
<reference evidence="1" key="2">
    <citation type="journal article" date="2015" name="Data Brief">
        <title>Shoot transcriptome of the giant reed, Arundo donax.</title>
        <authorList>
            <person name="Barrero R.A."/>
            <person name="Guerrero F.D."/>
            <person name="Moolhuijzen P."/>
            <person name="Goolsby J.A."/>
            <person name="Tidwell J."/>
            <person name="Bellgard S.E."/>
            <person name="Bellgard M.I."/>
        </authorList>
    </citation>
    <scope>NUCLEOTIDE SEQUENCE</scope>
    <source>
        <tissue evidence="1">Shoot tissue taken approximately 20 cm above the soil surface</tissue>
    </source>
</reference>
<dbReference type="AlphaFoldDB" id="A0A0A8YHN1"/>